<evidence type="ECO:0000313" key="1">
    <source>
        <dbReference type="EMBL" id="KRY07170.1"/>
    </source>
</evidence>
<dbReference type="InParanoid" id="A0A0V0Z3R8"/>
<name>A0A0V0Z3R8_TRISP</name>
<organism evidence="1 2">
    <name type="scientific">Trichinella spiralis</name>
    <name type="common">Trichina worm</name>
    <dbReference type="NCBI Taxonomy" id="6334"/>
    <lineage>
        <taxon>Eukaryota</taxon>
        <taxon>Metazoa</taxon>
        <taxon>Ecdysozoa</taxon>
        <taxon>Nematoda</taxon>
        <taxon>Enoplea</taxon>
        <taxon>Dorylaimia</taxon>
        <taxon>Trichinellida</taxon>
        <taxon>Trichinellidae</taxon>
        <taxon>Trichinella</taxon>
    </lineage>
</organism>
<gene>
    <name evidence="1" type="ORF">T01_2984</name>
</gene>
<reference evidence="1 2" key="1">
    <citation type="submission" date="2015-01" db="EMBL/GenBank/DDBJ databases">
        <title>Evolution of Trichinella species and genotypes.</title>
        <authorList>
            <person name="Korhonen P.K."/>
            <person name="Edoardo P."/>
            <person name="Giuseppe L.R."/>
            <person name="Gasser R.B."/>
        </authorList>
    </citation>
    <scope>NUCLEOTIDE SEQUENCE [LARGE SCALE GENOMIC DNA]</scope>
    <source>
        <strain evidence="1">ISS3</strain>
    </source>
</reference>
<dbReference type="EMBL" id="JYDH01002849">
    <property type="protein sequence ID" value="KRY07170.1"/>
    <property type="molecule type" value="Genomic_DNA"/>
</dbReference>
<dbReference type="Proteomes" id="UP000054776">
    <property type="component" value="Unassembled WGS sequence"/>
</dbReference>
<keyword evidence="2" id="KW-1185">Reference proteome</keyword>
<evidence type="ECO:0000313" key="2">
    <source>
        <dbReference type="Proteomes" id="UP000054776"/>
    </source>
</evidence>
<accession>A0A0V0Z3R8</accession>
<dbReference type="AlphaFoldDB" id="A0A0V0Z3R8"/>
<proteinExistence type="predicted"/>
<protein>
    <submittedName>
        <fullName evidence="1">Uncharacterized protein</fullName>
    </submittedName>
</protein>
<comment type="caution">
    <text evidence="1">The sequence shown here is derived from an EMBL/GenBank/DDBJ whole genome shotgun (WGS) entry which is preliminary data.</text>
</comment>
<sequence>MGLTEFQAVKEMQDVTTVIPGSQPPMGGGELVLTVAV</sequence>